<dbReference type="GO" id="GO:0005524">
    <property type="term" value="F:ATP binding"/>
    <property type="evidence" value="ECO:0007669"/>
    <property type="project" value="UniProtKB-KW"/>
</dbReference>
<proteinExistence type="predicted"/>
<protein>
    <recommendedName>
        <fullName evidence="5">S1 motif domain-containing protein</fullName>
    </recommendedName>
</protein>
<evidence type="ECO:0000256" key="4">
    <source>
        <dbReference type="ARBA" id="ARBA00022840"/>
    </source>
</evidence>
<feature type="domain" description="S1 motif" evidence="5">
    <location>
        <begin position="13"/>
        <end position="85"/>
    </location>
</feature>
<dbReference type="GO" id="GO:0016787">
    <property type="term" value="F:hydrolase activity"/>
    <property type="evidence" value="ECO:0007669"/>
    <property type="project" value="UniProtKB-KW"/>
</dbReference>
<dbReference type="InterPro" id="IPR003593">
    <property type="entry name" value="AAA+_ATPase"/>
</dbReference>
<dbReference type="SUPFAM" id="SSF52540">
    <property type="entry name" value="P-loop containing nucleoside triphosphate hydrolases"/>
    <property type="match status" value="1"/>
</dbReference>
<dbReference type="FunFam" id="3.40.50.300:FF:000326">
    <property type="entry name" value="P-loop containing nucleoside triphosphate hydrolase"/>
    <property type="match status" value="1"/>
</dbReference>
<dbReference type="PANTHER" id="PTHR10887">
    <property type="entry name" value="DNA2/NAM7 HELICASE FAMILY"/>
    <property type="match status" value="1"/>
</dbReference>
<dbReference type="Gene3D" id="2.40.50.140">
    <property type="entry name" value="Nucleic acid-binding proteins"/>
    <property type="match status" value="1"/>
</dbReference>
<dbReference type="Pfam" id="PF13087">
    <property type="entry name" value="AAA_12"/>
    <property type="match status" value="1"/>
</dbReference>
<dbReference type="SMART" id="SM00316">
    <property type="entry name" value="S1"/>
    <property type="match status" value="2"/>
</dbReference>
<dbReference type="RefSeq" id="WP_116100143.1">
    <property type="nucleotide sequence ID" value="NZ_QNVU01000082.1"/>
</dbReference>
<dbReference type="InterPro" id="IPR045055">
    <property type="entry name" value="DNA2/NAM7-like"/>
</dbReference>
<dbReference type="InterPro" id="IPR047187">
    <property type="entry name" value="SF1_C_Upf1"/>
</dbReference>
<keyword evidence="7" id="KW-1185">Reference proteome</keyword>
<dbReference type="InterPro" id="IPR041679">
    <property type="entry name" value="DNA2/NAM7-like_C"/>
</dbReference>
<keyword evidence="4" id="KW-0067">ATP-binding</keyword>
<dbReference type="GO" id="GO:0005694">
    <property type="term" value="C:chromosome"/>
    <property type="evidence" value="ECO:0007669"/>
    <property type="project" value="UniProtKB-ARBA"/>
</dbReference>
<dbReference type="InterPro" id="IPR027417">
    <property type="entry name" value="P-loop_NTPase"/>
</dbReference>
<name>A0A3D9AGI6_9FLAO</name>
<evidence type="ECO:0000256" key="1">
    <source>
        <dbReference type="ARBA" id="ARBA00022741"/>
    </source>
</evidence>
<evidence type="ECO:0000256" key="3">
    <source>
        <dbReference type="ARBA" id="ARBA00022806"/>
    </source>
</evidence>
<keyword evidence="2" id="KW-0378">Hydrolase</keyword>
<dbReference type="GO" id="GO:0004386">
    <property type="term" value="F:helicase activity"/>
    <property type="evidence" value="ECO:0007669"/>
    <property type="project" value="UniProtKB-KW"/>
</dbReference>
<dbReference type="PROSITE" id="PS50126">
    <property type="entry name" value="S1"/>
    <property type="match status" value="1"/>
</dbReference>
<dbReference type="GO" id="GO:0003676">
    <property type="term" value="F:nucleic acid binding"/>
    <property type="evidence" value="ECO:0007669"/>
    <property type="project" value="InterPro"/>
</dbReference>
<dbReference type="EMBL" id="QNVU01000082">
    <property type="protein sequence ID" value="REC40255.1"/>
    <property type="molecule type" value="Genomic_DNA"/>
</dbReference>
<accession>A0A3D9AGI6</accession>
<evidence type="ECO:0000256" key="2">
    <source>
        <dbReference type="ARBA" id="ARBA00022801"/>
    </source>
</evidence>
<dbReference type="Proteomes" id="UP000256924">
    <property type="component" value="Unassembled WGS sequence"/>
</dbReference>
<keyword evidence="3" id="KW-0347">Helicase</keyword>
<dbReference type="PANTHER" id="PTHR10887:SF495">
    <property type="entry name" value="HELICASE SENATAXIN ISOFORM X1-RELATED"/>
    <property type="match status" value="1"/>
</dbReference>
<dbReference type="SMART" id="SM00382">
    <property type="entry name" value="AAA"/>
    <property type="match status" value="1"/>
</dbReference>
<sequence length="1290" mass="149040">MKTDLTIDSIEKGHVVQVRIKKKIEPSQIFTYFIDNYSGRLSLFDLDWSIPLAINRFENLKEDEDIQAVVIFIDHKNKIVELSLKFITENISSQIGWDRIIVGNEYRAKVIEKLYDFCLLKIHSKFYGLMKIEYLESGTQSLKVIVTNKEDFNNLLYVVPASEDIEILNKTDTSDYQKLYFVEEELKSYNSFKSSIYADFTTDEEIGELKKGFKILKDLFSKEVIFEKILYLQFEANTESYDSDFINHAVPYYANDVLDERLRYQAALNKLSEQNYWIRINERHPRFEFTIFNEEVSIYGEILVDNKMNDAAFKINKFSIGSRYAKSLQSKKEGASKNSFLLGSKITILPPLASVPLDYKQYDIAERLVQKNRCFDIINKLKLNNSILLLQEAKTLDINDKFLEYQIKKAESLKPQSISISRFERVHNDENGLAIKISQEFADYFNTENSVSVVIKVGERISFKARLSFHNDYCILKFNDQIDTRILENGFSIDQIISKNQINLQREIINDFRTNKIKIQHFEKVLLNKGNIQVPTLSNVVFSNPQLKNTEIQNPKNGQITAVRKAVGNKNIFLIQGPPGTGKTTVITEIIEQLVRRGEKVLVSGQNHVAVDNVLEKVCQNKNLNLLRIGSIEKIDPKFSQYSVDNIIQAYMDEYKLFLTNQSKVLKEALILRSELLSEDQIRARLNVFINDFSVVYTKLRNTFNDRHFKLTQGIKSLTDDELFKSTQVFNNWCERDSQLVDILVKPIVYKDVNVVFATCIGVKGDPVFQENDFKFETVIIDEAGKANITETLVPLELGRKAILVGDQKQLPPYLDGSYLDVNDKESFPNHTLNQKKNSSEKIYDIEEIKRATTTSFFEFLIDRVKTNEFPSENVVLLNYQHRMHPHIGEFVSSSFYNNEVLMGDKTILQKMQMDFPFNKEIVFFDTSNFQNSFEKKDKQSVINLTEALYIVNFILPGLVNNSADMSKVAVVAPYKSQVSLIKNSIRESDNPLFSNVDVATLDSFQGKEYDIIIFSFTRAADHNNPEVINGKKIYTKVGFLDDARRLNVAFSRAKKKLIFVGNSKTLTDPRSHYDFLFNYTNLFKNLIRAAKDKTKGNFIKNGDVSFQQKLNGSSGSNLTATDNFEKIRLKYKVGDIVNATFKNKIYKNEKMLMFFTIDSFDTALFEDQMEPGFLQNNLNLEAGQTYDMKIHRFNNRNRQIYLSTLNYFSTNTEDIAFKSKVAQINKSKSQKGKVIGCRDYGYILQLENGLQGLLHNKQNKFNIKLNHNDVVYVKVHSIDFKRKNIKFAF</sequence>
<keyword evidence="1" id="KW-0547">Nucleotide-binding</keyword>
<evidence type="ECO:0000313" key="7">
    <source>
        <dbReference type="Proteomes" id="UP000256924"/>
    </source>
</evidence>
<gene>
    <name evidence="6" type="ORF">DRF68_20365</name>
</gene>
<dbReference type="SUPFAM" id="SSF50249">
    <property type="entry name" value="Nucleic acid-binding proteins"/>
    <property type="match status" value="1"/>
</dbReference>
<dbReference type="InterPro" id="IPR041677">
    <property type="entry name" value="DNA2/NAM7_AAA_11"/>
</dbReference>
<comment type="caution">
    <text evidence="6">The sequence shown here is derived from an EMBL/GenBank/DDBJ whole genome shotgun (WGS) entry which is preliminary data.</text>
</comment>
<evidence type="ECO:0000313" key="6">
    <source>
        <dbReference type="EMBL" id="REC40255.1"/>
    </source>
</evidence>
<dbReference type="Pfam" id="PF13086">
    <property type="entry name" value="AAA_11"/>
    <property type="match status" value="1"/>
</dbReference>
<organism evidence="6 7">
    <name type="scientific">Candidatus Chryseobacterium massiliense</name>
    <dbReference type="NCBI Taxonomy" id="204089"/>
    <lineage>
        <taxon>Bacteria</taxon>
        <taxon>Pseudomonadati</taxon>
        <taxon>Bacteroidota</taxon>
        <taxon>Flavobacteriia</taxon>
        <taxon>Flavobacteriales</taxon>
        <taxon>Weeksellaceae</taxon>
        <taxon>Chryseobacterium group</taxon>
        <taxon>Chryseobacterium</taxon>
    </lineage>
</organism>
<reference evidence="6 7" key="1">
    <citation type="journal article" date="2004" name="Emerg. Infect. Dis.">
        <title>Amoebae-resisting bacteria isolated from human nasal swabs by amoebal coculture.</title>
        <authorList>
            <person name="Greub G."/>
            <person name="La Scola B."/>
            <person name="Raoult D."/>
        </authorList>
    </citation>
    <scope>NUCLEOTIDE SEQUENCE [LARGE SCALE GENOMIC DNA]</scope>
    <source>
        <strain evidence="6 7">CCUG 51329</strain>
    </source>
</reference>
<dbReference type="InterPro" id="IPR003029">
    <property type="entry name" value="S1_domain"/>
</dbReference>
<dbReference type="CDD" id="cd18808">
    <property type="entry name" value="SF1_C_Upf1"/>
    <property type="match status" value="1"/>
</dbReference>
<dbReference type="Gene3D" id="3.40.50.300">
    <property type="entry name" value="P-loop containing nucleotide triphosphate hydrolases"/>
    <property type="match status" value="2"/>
</dbReference>
<dbReference type="InterPro" id="IPR012340">
    <property type="entry name" value="NA-bd_OB-fold"/>
</dbReference>
<evidence type="ECO:0000259" key="5">
    <source>
        <dbReference type="PROSITE" id="PS50126"/>
    </source>
</evidence>